<dbReference type="GO" id="GO:0016192">
    <property type="term" value="P:vesicle-mediated transport"/>
    <property type="evidence" value="ECO:0007669"/>
    <property type="project" value="TreeGrafter"/>
</dbReference>
<dbReference type="PANTHER" id="PTHR11787">
    <property type="entry name" value="RAB GDP-DISSOCIATION INHIBITOR"/>
    <property type="match status" value="1"/>
</dbReference>
<dbReference type="GO" id="GO:0005634">
    <property type="term" value="C:nucleus"/>
    <property type="evidence" value="ECO:0007669"/>
    <property type="project" value="TreeGrafter"/>
</dbReference>
<dbReference type="InterPro" id="IPR036188">
    <property type="entry name" value="FAD/NAD-bd_sf"/>
</dbReference>
<evidence type="ECO:0000256" key="1">
    <source>
        <dbReference type="ARBA" id="ARBA00005593"/>
    </source>
</evidence>
<dbReference type="SUPFAM" id="SSF51905">
    <property type="entry name" value="FAD/NAD(P)-binding domain"/>
    <property type="match status" value="1"/>
</dbReference>
<dbReference type="GO" id="GO:0005829">
    <property type="term" value="C:cytosol"/>
    <property type="evidence" value="ECO:0007669"/>
    <property type="project" value="TreeGrafter"/>
</dbReference>
<dbReference type="PRINTS" id="PR00891">
    <property type="entry name" value="RABGDIREP"/>
</dbReference>
<dbReference type="InterPro" id="IPR018203">
    <property type="entry name" value="GDP_dissociation_inhibitor"/>
</dbReference>
<dbReference type="Pfam" id="PF00996">
    <property type="entry name" value="GDI"/>
    <property type="match status" value="1"/>
</dbReference>
<proteinExistence type="inferred from homology"/>
<protein>
    <submittedName>
        <fullName evidence="3">RHTO0S24e00386g1_1</fullName>
    </submittedName>
</protein>
<dbReference type="AlphaFoldDB" id="A0A061BIJ8"/>
<gene>
    <name evidence="3" type="ORF">RHTO0S_24e00386g</name>
</gene>
<reference evidence="3" key="1">
    <citation type="journal article" date="2014" name="Genome Announc.">
        <title>Draft genome sequence of Rhodosporidium toruloides CECT1137, an oleaginous yeast of biotechnological interest.</title>
        <authorList>
            <person name="Morin N."/>
            <person name="Calcas X."/>
            <person name="Devillers H."/>
            <person name="Durrens P."/>
            <person name="Sherman D.J."/>
            <person name="Nicaud J.-M."/>
            <person name="Neuveglise C."/>
        </authorList>
    </citation>
    <scope>NUCLEOTIDE SEQUENCE</scope>
    <source>
        <strain evidence="3">CECT1137</strain>
    </source>
</reference>
<dbReference type="GO" id="GO:0005968">
    <property type="term" value="C:Rab-protein geranylgeranyltransferase complex"/>
    <property type="evidence" value="ECO:0007669"/>
    <property type="project" value="TreeGrafter"/>
</dbReference>
<dbReference type="GO" id="GO:0007264">
    <property type="term" value="P:small GTPase-mediated signal transduction"/>
    <property type="evidence" value="ECO:0007669"/>
    <property type="project" value="InterPro"/>
</dbReference>
<sequence>MDPNEPTHLNVLIAGTGLHESILAAALSKAGYSVLQLDSAPYYGTAHASLSLLELHDWASSTPGAEPSSPSPPADLSKLSQRFALSLCPILLRAKGPGLDLLVRSKVASYLQFGLLGGVGLWQDAERGVARVPASKADVFNDSTLSLVEKRRLTKLLLFAAGDEPFEEDKVIVENPDISFLDYLKKAYSLTGTAASSLAYALALCSSPSDPALPALHRIRSIIHAVGRYGPSPFLVGHYGGAGDLVGGFSRICAVWGGGQILGRPLGPLNPSASRGIPVPASQPPFRTIDQPPPPPSSSSSSDTSTALGIPVHLADEADAEPTTFTADWVVCSPYLFSTLFPAHSLPASLAPDAPRSVRMIAILSRAVSFPRPPTSTDSTTAAEEEEDEDALPDSQLFVFPPGSKAHAEGERVNMGTVTALQTGKGTMSCPEGYHVLTLSAPILAPMPSPAPSASNLVKPYLDALLALPSTSTCHATPATAEPDSTRQEPLYSVSYFSPPLPSPSPHPAAAKEADLPPNFLLTPSSPPSSPSSTASLIELLDTLPAQVEESFWKIVGEEGREEGVAFFARSDEQGEEDE</sequence>
<comment type="similarity">
    <text evidence="1">Belongs to the Rab GDI family.</text>
</comment>
<feature type="region of interest" description="Disordered" evidence="2">
    <location>
        <begin position="475"/>
        <end position="536"/>
    </location>
</feature>
<feature type="region of interest" description="Disordered" evidence="2">
    <location>
        <begin position="272"/>
        <end position="306"/>
    </location>
</feature>
<feature type="compositionally biased region" description="Acidic residues" evidence="2">
    <location>
        <begin position="383"/>
        <end position="392"/>
    </location>
</feature>
<organism evidence="3">
    <name type="scientific">Rhodotorula toruloides</name>
    <name type="common">Yeast</name>
    <name type="synonym">Rhodosporidium toruloides</name>
    <dbReference type="NCBI Taxonomy" id="5286"/>
    <lineage>
        <taxon>Eukaryota</taxon>
        <taxon>Fungi</taxon>
        <taxon>Dikarya</taxon>
        <taxon>Basidiomycota</taxon>
        <taxon>Pucciniomycotina</taxon>
        <taxon>Microbotryomycetes</taxon>
        <taxon>Sporidiobolales</taxon>
        <taxon>Sporidiobolaceae</taxon>
        <taxon>Rhodotorula</taxon>
    </lineage>
</organism>
<accession>A0A061BIJ8</accession>
<evidence type="ECO:0000256" key="2">
    <source>
        <dbReference type="SAM" id="MobiDB-lite"/>
    </source>
</evidence>
<dbReference type="OrthoDB" id="9446342at2759"/>
<dbReference type="GO" id="GO:0005092">
    <property type="term" value="F:GDP-dissociation inhibitor activity"/>
    <property type="evidence" value="ECO:0007669"/>
    <property type="project" value="InterPro"/>
</dbReference>
<evidence type="ECO:0000313" key="3">
    <source>
        <dbReference type="EMBL" id="CDR49192.1"/>
    </source>
</evidence>
<dbReference type="Gene3D" id="3.50.50.60">
    <property type="entry name" value="FAD/NAD(P)-binding domain"/>
    <property type="match status" value="1"/>
</dbReference>
<dbReference type="Gene3D" id="1.10.405.10">
    <property type="entry name" value="Guanine Nucleotide Dissociation Inhibitor, domain 1"/>
    <property type="match status" value="1"/>
</dbReference>
<dbReference type="PANTHER" id="PTHR11787:SF4">
    <property type="entry name" value="CHM, RAB ESCORT PROTEIN 1"/>
    <property type="match status" value="1"/>
</dbReference>
<name>A0A061BIJ8_RHOTO</name>
<feature type="region of interest" description="Disordered" evidence="2">
    <location>
        <begin position="370"/>
        <end position="393"/>
    </location>
</feature>
<dbReference type="EMBL" id="LK052959">
    <property type="protein sequence ID" value="CDR49192.1"/>
    <property type="molecule type" value="Genomic_DNA"/>
</dbReference>